<keyword evidence="3" id="KW-0732">Signal</keyword>
<dbReference type="SUPFAM" id="SSF51120">
    <property type="entry name" value="beta-Roll"/>
    <property type="match status" value="2"/>
</dbReference>
<evidence type="ECO:0000256" key="3">
    <source>
        <dbReference type="SAM" id="SignalP"/>
    </source>
</evidence>
<dbReference type="PANTHER" id="PTHR38340">
    <property type="entry name" value="S-LAYER PROTEIN"/>
    <property type="match status" value="1"/>
</dbReference>
<comment type="caution">
    <text evidence="4">The sequence shown here is derived from an EMBL/GenBank/DDBJ whole genome shotgun (WGS) entry which is preliminary data.</text>
</comment>
<dbReference type="RefSeq" id="WP_107847164.1">
    <property type="nucleotide sequence ID" value="NZ_QBKS01000002.1"/>
</dbReference>
<sequence>MLGILALIVGSLSFGLTALPSLAGGNSGDDPSTGPDADLEPFTDQSDLVVSDEHADTLEDVLAEFDDSLPDPTRIDGALRIDTGAGDDVVVGGGEADIIAAGDGDDLVAGGAGNDRVDLGHGDDTYGLNPFLEDYEPEHLRALGLLELGDDTVRGGAGNDTLSDRFGANRIIGNQGADLLIGLDDDSEAVPTPDLIRGGFGNDTIHADEGDTVQGGRGADTITLYLPPAIGDAEPQPIIIEDFVANLDSLDLDGLDDASDVTIRDIEDGSGAEILLYDKVVARVLGGADLTLAEIGVTAG</sequence>
<name>A0A2T6BFN0_9RHOB</name>
<organism evidence="4 5">
    <name type="scientific">Litoreibacter ponti</name>
    <dbReference type="NCBI Taxonomy" id="1510457"/>
    <lineage>
        <taxon>Bacteria</taxon>
        <taxon>Pseudomonadati</taxon>
        <taxon>Pseudomonadota</taxon>
        <taxon>Alphaproteobacteria</taxon>
        <taxon>Rhodobacterales</taxon>
        <taxon>Roseobacteraceae</taxon>
        <taxon>Litoreibacter</taxon>
    </lineage>
</organism>
<dbReference type="EMBL" id="QBKS01000002">
    <property type="protein sequence ID" value="PTX54875.1"/>
    <property type="molecule type" value="Genomic_DNA"/>
</dbReference>
<evidence type="ECO:0000313" key="4">
    <source>
        <dbReference type="EMBL" id="PTX54875.1"/>
    </source>
</evidence>
<gene>
    <name evidence="4" type="ORF">C8N43_3698</name>
</gene>
<dbReference type="PRINTS" id="PR00313">
    <property type="entry name" value="CABNDNGRPT"/>
</dbReference>
<dbReference type="Gene3D" id="2.150.10.10">
    <property type="entry name" value="Serralysin-like metalloprotease, C-terminal"/>
    <property type="match status" value="2"/>
</dbReference>
<dbReference type="GO" id="GO:0005576">
    <property type="term" value="C:extracellular region"/>
    <property type="evidence" value="ECO:0007669"/>
    <property type="project" value="UniProtKB-SubCell"/>
</dbReference>
<accession>A0A2T6BFN0</accession>
<feature type="chain" id="PRO_5015526985" evidence="3">
    <location>
        <begin position="24"/>
        <end position="300"/>
    </location>
</feature>
<dbReference type="GO" id="GO:0005509">
    <property type="term" value="F:calcium ion binding"/>
    <property type="evidence" value="ECO:0007669"/>
    <property type="project" value="InterPro"/>
</dbReference>
<dbReference type="Pfam" id="PF00353">
    <property type="entry name" value="HemolysinCabind"/>
    <property type="match status" value="3"/>
</dbReference>
<dbReference type="InterPro" id="IPR001343">
    <property type="entry name" value="Hemolysn_Ca-bd"/>
</dbReference>
<dbReference type="InterPro" id="IPR050557">
    <property type="entry name" value="RTX_toxin/Mannuronan_C5-epim"/>
</dbReference>
<evidence type="ECO:0000256" key="1">
    <source>
        <dbReference type="ARBA" id="ARBA00004613"/>
    </source>
</evidence>
<reference evidence="4 5" key="1">
    <citation type="submission" date="2018-04" db="EMBL/GenBank/DDBJ databases">
        <title>Genomic Encyclopedia of Archaeal and Bacterial Type Strains, Phase II (KMG-II): from individual species to whole genera.</title>
        <authorList>
            <person name="Goeker M."/>
        </authorList>
    </citation>
    <scope>NUCLEOTIDE SEQUENCE [LARGE SCALE GENOMIC DNA]</scope>
    <source>
        <strain evidence="4 5">DSM 100977</strain>
    </source>
</reference>
<protein>
    <submittedName>
        <fullName evidence="4">Hemolysin type calcium-binding protein</fullName>
    </submittedName>
</protein>
<feature type="signal peptide" evidence="3">
    <location>
        <begin position="1"/>
        <end position="23"/>
    </location>
</feature>
<evidence type="ECO:0000256" key="2">
    <source>
        <dbReference type="ARBA" id="ARBA00022525"/>
    </source>
</evidence>
<dbReference type="PANTHER" id="PTHR38340:SF1">
    <property type="entry name" value="S-LAYER PROTEIN"/>
    <property type="match status" value="1"/>
</dbReference>
<dbReference type="OrthoDB" id="9342475at2"/>
<comment type="subcellular location">
    <subcellularLocation>
        <location evidence="1">Secreted</location>
    </subcellularLocation>
</comment>
<dbReference type="InterPro" id="IPR011049">
    <property type="entry name" value="Serralysin-like_metalloprot_C"/>
</dbReference>
<evidence type="ECO:0000313" key="5">
    <source>
        <dbReference type="Proteomes" id="UP000243978"/>
    </source>
</evidence>
<keyword evidence="2" id="KW-0964">Secreted</keyword>
<dbReference type="Proteomes" id="UP000243978">
    <property type="component" value="Unassembled WGS sequence"/>
</dbReference>
<proteinExistence type="predicted"/>
<keyword evidence="5" id="KW-1185">Reference proteome</keyword>
<dbReference type="AlphaFoldDB" id="A0A2T6BFN0"/>